<dbReference type="OrthoDB" id="1112484at2759"/>
<accession>A0A565CWK9</accession>
<dbReference type="Pfam" id="PF08268">
    <property type="entry name" value="FBA_3"/>
    <property type="match status" value="1"/>
</dbReference>
<dbReference type="InterPro" id="IPR013187">
    <property type="entry name" value="F-box-assoc_dom_typ3"/>
</dbReference>
<dbReference type="PANTHER" id="PTHR31111">
    <property type="entry name" value="BNAA05G37150D PROTEIN-RELATED"/>
    <property type="match status" value="1"/>
</dbReference>
<gene>
    <name evidence="2" type="ORF">ANE_LOCUS28355</name>
</gene>
<evidence type="ECO:0000313" key="3">
    <source>
        <dbReference type="Proteomes" id="UP000489600"/>
    </source>
</evidence>
<evidence type="ECO:0000259" key="1">
    <source>
        <dbReference type="Pfam" id="PF08268"/>
    </source>
</evidence>
<dbReference type="NCBIfam" id="TIGR01640">
    <property type="entry name" value="F_box_assoc_1"/>
    <property type="match status" value="1"/>
</dbReference>
<feature type="domain" description="F-box associated beta-propeller type 3" evidence="1">
    <location>
        <begin position="2"/>
        <end position="179"/>
    </location>
</feature>
<dbReference type="InterPro" id="IPR017451">
    <property type="entry name" value="F-box-assoc_interact_dom"/>
</dbReference>
<protein>
    <recommendedName>
        <fullName evidence="1">F-box associated beta-propeller type 3 domain-containing protein</fullName>
    </recommendedName>
</protein>
<evidence type="ECO:0000313" key="2">
    <source>
        <dbReference type="EMBL" id="VVB17911.1"/>
    </source>
</evidence>
<dbReference type="EMBL" id="CABITT030000008">
    <property type="protein sequence ID" value="VVB17911.1"/>
    <property type="molecule type" value="Genomic_DNA"/>
</dbReference>
<dbReference type="Proteomes" id="UP000489600">
    <property type="component" value="Unassembled WGS sequence"/>
</dbReference>
<name>A0A565CWK9_9BRAS</name>
<sequence length="202" mass="23235">MENQVFTLFGGLKKQQWKRLNIQGIWNQSPKATSSGLCINGIIYYIECINIGGFYHPDFNELVWFDISFERFGYIKMPITLELSPFEELVLVNYKGKLGCLHYNKDSAEMWTMEDHNKTKQQEWSKIVFSAHDLVERLGYGGFCIAGATPNGEIVIMPRTLEPAQPFYAFYYDPKQNRCAGGQFERFLGELKSGELNIACEL</sequence>
<dbReference type="AlphaFoldDB" id="A0A565CWK9"/>
<comment type="caution">
    <text evidence="2">The sequence shown here is derived from an EMBL/GenBank/DDBJ whole genome shotgun (WGS) entry which is preliminary data.</text>
</comment>
<keyword evidence="3" id="KW-1185">Reference proteome</keyword>
<proteinExistence type="predicted"/>
<organism evidence="2 3">
    <name type="scientific">Arabis nemorensis</name>
    <dbReference type="NCBI Taxonomy" id="586526"/>
    <lineage>
        <taxon>Eukaryota</taxon>
        <taxon>Viridiplantae</taxon>
        <taxon>Streptophyta</taxon>
        <taxon>Embryophyta</taxon>
        <taxon>Tracheophyta</taxon>
        <taxon>Spermatophyta</taxon>
        <taxon>Magnoliopsida</taxon>
        <taxon>eudicotyledons</taxon>
        <taxon>Gunneridae</taxon>
        <taxon>Pentapetalae</taxon>
        <taxon>rosids</taxon>
        <taxon>malvids</taxon>
        <taxon>Brassicales</taxon>
        <taxon>Brassicaceae</taxon>
        <taxon>Arabideae</taxon>
        <taxon>Arabis</taxon>
    </lineage>
</organism>
<dbReference type="PANTHER" id="PTHR31111:SF125">
    <property type="entry name" value="F-BOX PROTEIN CPR30-LIKE"/>
    <property type="match status" value="1"/>
</dbReference>
<reference evidence="2" key="1">
    <citation type="submission" date="2019-07" db="EMBL/GenBank/DDBJ databases">
        <authorList>
            <person name="Dittberner H."/>
        </authorList>
    </citation>
    <scope>NUCLEOTIDE SEQUENCE [LARGE SCALE GENOMIC DNA]</scope>
</reference>